<accession>A0A448X205</accession>
<evidence type="ECO:0000256" key="1">
    <source>
        <dbReference type="SAM" id="MobiDB-lite"/>
    </source>
</evidence>
<sequence length="203" mass="22609">MDHSMGQNGLANARLFADLLIKCVVQFELIQAVDSILFYTGRSRSEDHRLLTESRQQALNLCPSYAFSSVGATFPMPPNYQPRSRPYPSSQTHAQPQISSQQHSPGLVTSKSFPTQQHSLTSRTDKSDDGDINPSTISSPPSPLLLNESLSSEGPVTLDERGMFAYLLPEQRLTLARCLVESHNFAKRFNSDNEQRNILWEAG</sequence>
<reference evidence="3" key="1">
    <citation type="submission" date="2018-11" db="EMBL/GenBank/DDBJ databases">
        <authorList>
            <consortium name="Pathogen Informatics"/>
        </authorList>
    </citation>
    <scope>NUCLEOTIDE SEQUENCE</scope>
</reference>
<dbReference type="EMBL" id="CAAALY010076166">
    <property type="protein sequence ID" value="VEL25778.1"/>
    <property type="molecule type" value="Genomic_DNA"/>
</dbReference>
<organism evidence="3 4">
    <name type="scientific">Protopolystoma xenopodis</name>
    <dbReference type="NCBI Taxonomy" id="117903"/>
    <lineage>
        <taxon>Eukaryota</taxon>
        <taxon>Metazoa</taxon>
        <taxon>Spiralia</taxon>
        <taxon>Lophotrochozoa</taxon>
        <taxon>Platyhelminthes</taxon>
        <taxon>Monogenea</taxon>
        <taxon>Polyopisthocotylea</taxon>
        <taxon>Polystomatidea</taxon>
        <taxon>Polystomatidae</taxon>
        <taxon>Protopolystoma</taxon>
    </lineage>
</organism>
<evidence type="ECO:0000313" key="3">
    <source>
        <dbReference type="EMBL" id="VEL25778.1"/>
    </source>
</evidence>
<feature type="region of interest" description="Disordered" evidence="1">
    <location>
        <begin position="76"/>
        <end position="150"/>
    </location>
</feature>
<protein>
    <recommendedName>
        <fullName evidence="2">Sec7/BIG1-like C-terminal domain-containing protein</fullName>
    </recommendedName>
</protein>
<comment type="caution">
    <text evidence="3">The sequence shown here is derived from an EMBL/GenBank/DDBJ whole genome shotgun (WGS) entry which is preliminary data.</text>
</comment>
<evidence type="ECO:0000313" key="4">
    <source>
        <dbReference type="Proteomes" id="UP000784294"/>
    </source>
</evidence>
<name>A0A448X205_9PLAT</name>
<feature type="compositionally biased region" description="Low complexity" evidence="1">
    <location>
        <begin position="132"/>
        <end position="150"/>
    </location>
</feature>
<evidence type="ECO:0000259" key="2">
    <source>
        <dbReference type="Pfam" id="PF20252"/>
    </source>
</evidence>
<dbReference type="Pfam" id="PF20252">
    <property type="entry name" value="BIG2_C"/>
    <property type="match status" value="1"/>
</dbReference>
<feature type="compositionally biased region" description="Polar residues" evidence="1">
    <location>
        <begin position="87"/>
        <end position="122"/>
    </location>
</feature>
<keyword evidence="4" id="KW-1185">Reference proteome</keyword>
<dbReference type="OrthoDB" id="18431at2759"/>
<feature type="domain" description="Sec7/BIG1-like C-terminal" evidence="2">
    <location>
        <begin position="161"/>
        <end position="203"/>
    </location>
</feature>
<dbReference type="AlphaFoldDB" id="A0A448X205"/>
<dbReference type="Proteomes" id="UP000784294">
    <property type="component" value="Unassembled WGS sequence"/>
</dbReference>
<dbReference type="InterPro" id="IPR046455">
    <property type="entry name" value="Sec7/BIG1-like_C"/>
</dbReference>
<proteinExistence type="predicted"/>
<gene>
    <name evidence="3" type="ORF">PXEA_LOCUS19218</name>
</gene>